<feature type="compositionally biased region" description="Pro residues" evidence="6">
    <location>
        <begin position="104"/>
        <end position="118"/>
    </location>
</feature>
<feature type="region of interest" description="Disordered" evidence="6">
    <location>
        <begin position="1"/>
        <end position="43"/>
    </location>
</feature>
<dbReference type="PANTHER" id="PTHR24324">
    <property type="entry name" value="HOMEOBOX PROTEIN HHEX"/>
    <property type="match status" value="1"/>
</dbReference>
<dbReference type="GO" id="GO:0005634">
    <property type="term" value="C:nucleus"/>
    <property type="evidence" value="ECO:0007669"/>
    <property type="project" value="UniProtKB-SubCell"/>
</dbReference>
<feature type="region of interest" description="Disordered" evidence="6">
    <location>
        <begin position="311"/>
        <end position="464"/>
    </location>
</feature>
<keyword evidence="2 4" id="KW-0371">Homeobox</keyword>
<dbReference type="AlphaFoldDB" id="A0A9W8JGY2"/>
<keyword evidence="9" id="KW-1185">Reference proteome</keyword>
<evidence type="ECO:0000259" key="7">
    <source>
        <dbReference type="PROSITE" id="PS50071"/>
    </source>
</evidence>
<comment type="subcellular location">
    <subcellularLocation>
        <location evidence="4 5">Nucleus</location>
    </subcellularLocation>
</comment>
<dbReference type="PROSITE" id="PS00027">
    <property type="entry name" value="HOMEOBOX_1"/>
    <property type="match status" value="1"/>
</dbReference>
<feature type="region of interest" description="Disordered" evidence="6">
    <location>
        <begin position="229"/>
        <end position="266"/>
    </location>
</feature>
<dbReference type="Pfam" id="PF00046">
    <property type="entry name" value="Homeodomain"/>
    <property type="match status" value="3"/>
</dbReference>
<evidence type="ECO:0000256" key="5">
    <source>
        <dbReference type="RuleBase" id="RU000682"/>
    </source>
</evidence>
<dbReference type="GO" id="GO:0000981">
    <property type="term" value="F:DNA-binding transcription factor activity, RNA polymerase II-specific"/>
    <property type="evidence" value="ECO:0007669"/>
    <property type="project" value="InterPro"/>
</dbReference>
<feature type="region of interest" description="Disordered" evidence="6">
    <location>
        <begin position="79"/>
        <end position="200"/>
    </location>
</feature>
<evidence type="ECO:0000256" key="4">
    <source>
        <dbReference type="PROSITE-ProRule" id="PRU00108"/>
    </source>
</evidence>
<feature type="compositionally biased region" description="Polar residues" evidence="6">
    <location>
        <begin position="92"/>
        <end position="103"/>
    </location>
</feature>
<feature type="domain" description="Homeobox" evidence="7">
    <location>
        <begin position="254"/>
        <end position="314"/>
    </location>
</feature>
<feature type="compositionally biased region" description="Low complexity" evidence="6">
    <location>
        <begin position="244"/>
        <end position="256"/>
    </location>
</feature>
<sequence>MVSALLDDWPAVHLSSSSPAAGIQHPPGLQQKKPRHRHSPEQLAALNELFDKNEHPPLEQRAALAERLGMETKTVNAWFQNKRASSKKRTRNQAVNDQSGSHSNPPPVSIPAPPPLAPPSAATTPGDIHPDLEEDEQQHSVMSPGHFSPSQKVSQSSETGPAPNSSSFFANPDLHFGSLSDSADASSLSRKMRMRPSAEQTEELKKLYHLTPHPTSEERQALAERIGIISPSIDDHHLRRSSSRRSTTPYGGPSQGRPRRSRPEPYQLDALKGLFTRTSTPTIEERSALALEIGMDVGKVTNWFRNLRQTARKRNNRHHGAEQSTGSGDEDDGDMQDQDDDSPQYSAAVSRSASRAGTPSLSTSSSSSAMGLDGERYQDIHRRRRPVPHSNIPSDDEYPEAVTPDNGRSPSPVAERLRLPRAPPMPELSASRESHGRELYPPSSYPHHYGPPPSYPPPYPQYTHSKPISHKPSNSGIGLGRFNATVAIVDPSSYYSKPYPFLDEDPITCAETAKKYGINLEDAYLLLDFHRQ</sequence>
<organism evidence="8 9">
    <name type="scientific">Candolleomyces eurysporus</name>
    <dbReference type="NCBI Taxonomy" id="2828524"/>
    <lineage>
        <taxon>Eukaryota</taxon>
        <taxon>Fungi</taxon>
        <taxon>Dikarya</taxon>
        <taxon>Basidiomycota</taxon>
        <taxon>Agaricomycotina</taxon>
        <taxon>Agaricomycetes</taxon>
        <taxon>Agaricomycetidae</taxon>
        <taxon>Agaricales</taxon>
        <taxon>Agaricineae</taxon>
        <taxon>Psathyrellaceae</taxon>
        <taxon>Candolleomyces</taxon>
    </lineage>
</organism>
<feature type="compositionally biased region" description="Low complexity" evidence="6">
    <location>
        <begin position="343"/>
        <end position="368"/>
    </location>
</feature>
<feature type="domain" description="Homeobox" evidence="7">
    <location>
        <begin position="29"/>
        <end position="89"/>
    </location>
</feature>
<dbReference type="GO" id="GO:0000978">
    <property type="term" value="F:RNA polymerase II cis-regulatory region sequence-specific DNA binding"/>
    <property type="evidence" value="ECO:0007669"/>
    <property type="project" value="TreeGrafter"/>
</dbReference>
<dbReference type="PROSITE" id="PS50071">
    <property type="entry name" value="HOMEOBOX_2"/>
    <property type="match status" value="2"/>
</dbReference>
<dbReference type="InterPro" id="IPR051000">
    <property type="entry name" value="Homeobox_DNA-bind_prot"/>
</dbReference>
<dbReference type="Gene3D" id="1.10.10.60">
    <property type="entry name" value="Homeodomain-like"/>
    <property type="match status" value="3"/>
</dbReference>
<protein>
    <recommendedName>
        <fullName evidence="7">Homeobox domain-containing protein</fullName>
    </recommendedName>
</protein>
<dbReference type="InterPro" id="IPR009057">
    <property type="entry name" value="Homeodomain-like_sf"/>
</dbReference>
<dbReference type="InterPro" id="IPR017970">
    <property type="entry name" value="Homeobox_CS"/>
</dbReference>
<proteinExistence type="predicted"/>
<evidence type="ECO:0000313" key="9">
    <source>
        <dbReference type="Proteomes" id="UP001140091"/>
    </source>
</evidence>
<evidence type="ECO:0000256" key="1">
    <source>
        <dbReference type="ARBA" id="ARBA00023125"/>
    </source>
</evidence>
<dbReference type="OrthoDB" id="6159439at2759"/>
<dbReference type="GO" id="GO:0030154">
    <property type="term" value="P:cell differentiation"/>
    <property type="evidence" value="ECO:0007669"/>
    <property type="project" value="TreeGrafter"/>
</dbReference>
<evidence type="ECO:0000256" key="2">
    <source>
        <dbReference type="ARBA" id="ARBA00023155"/>
    </source>
</evidence>
<name>A0A9W8JGY2_9AGAR</name>
<feature type="compositionally biased region" description="Acidic residues" evidence="6">
    <location>
        <begin position="328"/>
        <end position="342"/>
    </location>
</feature>
<keyword evidence="1 4" id="KW-0238">DNA-binding</keyword>
<dbReference type="SMART" id="SM00389">
    <property type="entry name" value="HOX"/>
    <property type="match status" value="3"/>
</dbReference>
<evidence type="ECO:0000256" key="6">
    <source>
        <dbReference type="SAM" id="MobiDB-lite"/>
    </source>
</evidence>
<feature type="compositionally biased region" description="Pro residues" evidence="6">
    <location>
        <begin position="449"/>
        <end position="460"/>
    </location>
</feature>
<feature type="compositionally biased region" description="Low complexity" evidence="6">
    <location>
        <begin position="178"/>
        <end position="189"/>
    </location>
</feature>
<feature type="non-terminal residue" evidence="8">
    <location>
        <position position="532"/>
    </location>
</feature>
<dbReference type="InterPro" id="IPR001356">
    <property type="entry name" value="HD"/>
</dbReference>
<gene>
    <name evidence="8" type="ORF">H1R20_g2754</name>
</gene>
<accession>A0A9W8JGY2</accession>
<feature type="compositionally biased region" description="Polar residues" evidence="6">
    <location>
        <begin position="148"/>
        <end position="169"/>
    </location>
</feature>
<evidence type="ECO:0000313" key="8">
    <source>
        <dbReference type="EMBL" id="KAJ2934302.1"/>
    </source>
</evidence>
<dbReference type="SUPFAM" id="SSF46689">
    <property type="entry name" value="Homeodomain-like"/>
    <property type="match status" value="3"/>
</dbReference>
<evidence type="ECO:0000256" key="3">
    <source>
        <dbReference type="ARBA" id="ARBA00023242"/>
    </source>
</evidence>
<reference evidence="8" key="1">
    <citation type="submission" date="2022-06" db="EMBL/GenBank/DDBJ databases">
        <title>Genome Sequence of Candolleomyces eurysporus.</title>
        <authorList>
            <person name="Buettner E."/>
        </authorList>
    </citation>
    <scope>NUCLEOTIDE SEQUENCE</scope>
    <source>
        <strain evidence="8">VTCC 930004</strain>
    </source>
</reference>
<dbReference type="EMBL" id="JANBPK010000720">
    <property type="protein sequence ID" value="KAJ2934302.1"/>
    <property type="molecule type" value="Genomic_DNA"/>
</dbReference>
<dbReference type="Proteomes" id="UP001140091">
    <property type="component" value="Unassembled WGS sequence"/>
</dbReference>
<feature type="DNA-binding region" description="Homeobox" evidence="4">
    <location>
        <begin position="256"/>
        <end position="315"/>
    </location>
</feature>
<keyword evidence="3 4" id="KW-0539">Nucleus</keyword>
<dbReference type="CDD" id="cd00086">
    <property type="entry name" value="homeodomain"/>
    <property type="match status" value="3"/>
</dbReference>
<comment type="caution">
    <text evidence="8">The sequence shown here is derived from an EMBL/GenBank/DDBJ whole genome shotgun (WGS) entry which is preliminary data.</text>
</comment>
<feature type="DNA-binding region" description="Homeobox" evidence="4">
    <location>
        <begin position="31"/>
        <end position="90"/>
    </location>
</feature>
<dbReference type="PANTHER" id="PTHR24324:SF9">
    <property type="entry name" value="HOMEOBOX DOMAIN-CONTAINING PROTEIN"/>
    <property type="match status" value="1"/>
</dbReference>